<dbReference type="RefSeq" id="XP_005771607.1">
    <property type="nucleotide sequence ID" value="XM_005771550.1"/>
</dbReference>
<reference evidence="3" key="1">
    <citation type="journal article" date="2013" name="Nature">
        <title>Pan genome of the phytoplankton Emiliania underpins its global distribution.</title>
        <authorList>
            <person name="Read B.A."/>
            <person name="Kegel J."/>
            <person name="Klute M.J."/>
            <person name="Kuo A."/>
            <person name="Lefebvre S.C."/>
            <person name="Maumus F."/>
            <person name="Mayer C."/>
            <person name="Miller J."/>
            <person name="Monier A."/>
            <person name="Salamov A."/>
            <person name="Young J."/>
            <person name="Aguilar M."/>
            <person name="Claverie J.M."/>
            <person name="Frickenhaus S."/>
            <person name="Gonzalez K."/>
            <person name="Herman E.K."/>
            <person name="Lin Y.C."/>
            <person name="Napier J."/>
            <person name="Ogata H."/>
            <person name="Sarno A.F."/>
            <person name="Shmutz J."/>
            <person name="Schroeder D."/>
            <person name="de Vargas C."/>
            <person name="Verret F."/>
            <person name="von Dassow P."/>
            <person name="Valentin K."/>
            <person name="Van de Peer Y."/>
            <person name="Wheeler G."/>
            <person name="Dacks J.B."/>
            <person name="Delwiche C.F."/>
            <person name="Dyhrman S.T."/>
            <person name="Glockner G."/>
            <person name="John U."/>
            <person name="Richards T."/>
            <person name="Worden A.Z."/>
            <person name="Zhang X."/>
            <person name="Grigoriev I.V."/>
            <person name="Allen A.E."/>
            <person name="Bidle K."/>
            <person name="Borodovsky M."/>
            <person name="Bowler C."/>
            <person name="Brownlee C."/>
            <person name="Cock J.M."/>
            <person name="Elias M."/>
            <person name="Gladyshev V.N."/>
            <person name="Groth M."/>
            <person name="Guda C."/>
            <person name="Hadaegh A."/>
            <person name="Iglesias-Rodriguez M.D."/>
            <person name="Jenkins J."/>
            <person name="Jones B.M."/>
            <person name="Lawson T."/>
            <person name="Leese F."/>
            <person name="Lindquist E."/>
            <person name="Lobanov A."/>
            <person name="Lomsadze A."/>
            <person name="Malik S.B."/>
            <person name="Marsh M.E."/>
            <person name="Mackinder L."/>
            <person name="Mock T."/>
            <person name="Mueller-Roeber B."/>
            <person name="Pagarete A."/>
            <person name="Parker M."/>
            <person name="Probert I."/>
            <person name="Quesneville H."/>
            <person name="Raines C."/>
            <person name="Rensing S.A."/>
            <person name="Riano-Pachon D.M."/>
            <person name="Richier S."/>
            <person name="Rokitta S."/>
            <person name="Shiraiwa Y."/>
            <person name="Soanes D.M."/>
            <person name="van der Giezen M."/>
            <person name="Wahlund T.M."/>
            <person name="Williams B."/>
            <person name="Wilson W."/>
            <person name="Wolfe G."/>
            <person name="Wurch L.L."/>
        </authorList>
    </citation>
    <scope>NUCLEOTIDE SEQUENCE</scope>
</reference>
<sequence length="240" mass="24681">MPTSSKPTTSAEAERIRRAAAAVVGIRQRELFEQPSLLMLQTGSFQPFLTWARSTRQCIQRSPSNAVLRPECREPGPAAQPSASAPSRARARSCDMCGAQIGKSSACHRCWFDKWESSVLLRNLERKAGARSRLAASNAAASAEGSAAAASASAARPPPPRAAAPQSRGQRGAAATAAAAAAALTSGAPPPPLPPLLLPPPHRVLPAVMATPLLAVGFCAPSHGRATSLPPPPAASGARV</sequence>
<protein>
    <submittedName>
        <fullName evidence="2">Uncharacterized protein</fullName>
    </submittedName>
</protein>
<dbReference type="Proteomes" id="UP000013827">
    <property type="component" value="Unassembled WGS sequence"/>
</dbReference>
<feature type="region of interest" description="Disordered" evidence="1">
    <location>
        <begin position="149"/>
        <end position="186"/>
    </location>
</feature>
<name>A0A0D3J6P3_EMIH1</name>
<organism evidence="2 3">
    <name type="scientific">Emiliania huxleyi (strain CCMP1516)</name>
    <dbReference type="NCBI Taxonomy" id="280463"/>
    <lineage>
        <taxon>Eukaryota</taxon>
        <taxon>Haptista</taxon>
        <taxon>Haptophyta</taxon>
        <taxon>Prymnesiophyceae</taxon>
        <taxon>Isochrysidales</taxon>
        <taxon>Noelaerhabdaceae</taxon>
        <taxon>Emiliania</taxon>
    </lineage>
</organism>
<keyword evidence="3" id="KW-1185">Reference proteome</keyword>
<feature type="compositionally biased region" description="Low complexity" evidence="1">
    <location>
        <begin position="77"/>
        <end position="88"/>
    </location>
</feature>
<dbReference type="EnsemblProtists" id="EOD19178">
    <property type="protein sequence ID" value="EOD19178"/>
    <property type="gene ID" value="EMIHUDRAFT_444991"/>
</dbReference>
<feature type="compositionally biased region" description="Low complexity" evidence="1">
    <location>
        <begin position="163"/>
        <end position="186"/>
    </location>
</feature>
<dbReference type="KEGG" id="ehx:EMIHUDRAFT_444991"/>
<accession>A0A0D3J6P3</accession>
<proteinExistence type="predicted"/>
<dbReference type="GeneID" id="17264722"/>
<evidence type="ECO:0000313" key="3">
    <source>
        <dbReference type="Proteomes" id="UP000013827"/>
    </source>
</evidence>
<reference evidence="2" key="2">
    <citation type="submission" date="2024-10" db="UniProtKB">
        <authorList>
            <consortium name="EnsemblProtists"/>
        </authorList>
    </citation>
    <scope>IDENTIFICATION</scope>
</reference>
<dbReference type="AlphaFoldDB" id="A0A0D3J6P3"/>
<evidence type="ECO:0000256" key="1">
    <source>
        <dbReference type="SAM" id="MobiDB-lite"/>
    </source>
</evidence>
<evidence type="ECO:0000313" key="2">
    <source>
        <dbReference type="EnsemblProtists" id="EOD19178"/>
    </source>
</evidence>
<dbReference type="PaxDb" id="2903-EOD19178"/>
<dbReference type="HOGENOM" id="CLU_1158191_0_0_1"/>
<feature type="region of interest" description="Disordered" evidence="1">
    <location>
        <begin position="68"/>
        <end position="88"/>
    </location>
</feature>